<organism evidence="4">
    <name type="scientific">Brugia timori</name>
    <dbReference type="NCBI Taxonomy" id="42155"/>
    <lineage>
        <taxon>Eukaryota</taxon>
        <taxon>Metazoa</taxon>
        <taxon>Ecdysozoa</taxon>
        <taxon>Nematoda</taxon>
        <taxon>Chromadorea</taxon>
        <taxon>Rhabditida</taxon>
        <taxon>Spirurina</taxon>
        <taxon>Spiruromorpha</taxon>
        <taxon>Filarioidea</taxon>
        <taxon>Onchocercidae</taxon>
        <taxon>Brugia</taxon>
    </lineage>
</organism>
<dbReference type="Proteomes" id="UP000280834">
    <property type="component" value="Unassembled WGS sequence"/>
</dbReference>
<dbReference type="PROSITE" id="PS50878">
    <property type="entry name" value="RT_POL"/>
    <property type="match status" value="1"/>
</dbReference>
<evidence type="ECO:0000313" key="2">
    <source>
        <dbReference type="EMBL" id="VDO13798.1"/>
    </source>
</evidence>
<dbReference type="PANTHER" id="PTHR19446">
    <property type="entry name" value="REVERSE TRANSCRIPTASES"/>
    <property type="match status" value="1"/>
</dbReference>
<name>A0A0R3QBG2_9BILA</name>
<evidence type="ECO:0000313" key="3">
    <source>
        <dbReference type="Proteomes" id="UP000280834"/>
    </source>
</evidence>
<feature type="domain" description="Reverse transcriptase" evidence="1">
    <location>
        <begin position="71"/>
        <end position="345"/>
    </location>
</feature>
<protein>
    <submittedName>
        <fullName evidence="4">Reverse transcriptase domain-containing protein</fullName>
    </submittedName>
</protein>
<sequence>KFGPCNQPSASTPLSRSIPHGPAPLVTAAQVASIVRTLDNRKAPGPDNISNSTVKLLHRLHPGVLPAIYTACLVLGHFPTPWKRGRVVFIPKPLKDPTKPDSYRPITLLSCLGKVLEVVLNQELTALLEAEHLLHSAQFGFRQHRGTEDAVHDALDKIAECRTEYTYTAAVSFDIRGAFDNASWKAILDAEPLALAPGHIHRCLESYFLDRVVTCEGINTHLTRGCPQGSVLGPTLWNIVHDCVIRGLEPEYPRTTCYADDTLVIVGAHTKPDIEAAVRTCITTVTDLVGLNGLSLNTDKTEVLCFVDMRIPPGTPAADHGWPSVQHHGADIRMCRSIKYLGVHLDNTGHWDVHFKHILERCNTALAPLMTLCHRTFGYSNAARRIMVQGAIYSHLLYCSSAWYHRLKVRAYRHAVQMIQRRCDILSARLYSTTSATAAAVINGSQPLDLRIICRSIQWLLKHERQIPLWEPFSRLDASPPPKEWYLPLSREWQRRWATSSTGEWTRELFPSIQARASARLPNIDFWLGQALTGHGVFASFLHRFRRRDSPNCPCGATDQTAKHVLRFCRLYSAGRPVDWHRLTSTHFQYMRRVVRLLWMEENPDHPMDTYDRYAHPRASPSLNR</sequence>
<dbReference type="WBParaSite" id="BTMF_0000368701-mRNA-1">
    <property type="protein sequence ID" value="BTMF_0000368701-mRNA-1"/>
    <property type="gene ID" value="BTMF_0000368701"/>
</dbReference>
<gene>
    <name evidence="2" type="ORF">BTMF_LOCUS2994</name>
</gene>
<dbReference type="SUPFAM" id="SSF56672">
    <property type="entry name" value="DNA/RNA polymerases"/>
    <property type="match status" value="1"/>
</dbReference>
<keyword evidence="3" id="KW-1185">Reference proteome</keyword>
<evidence type="ECO:0000313" key="4">
    <source>
        <dbReference type="WBParaSite" id="BTMF_0000368701-mRNA-1"/>
    </source>
</evidence>
<dbReference type="STRING" id="42155.A0A0R3QBG2"/>
<dbReference type="CDD" id="cd01650">
    <property type="entry name" value="RT_nLTR_like"/>
    <property type="match status" value="1"/>
</dbReference>
<dbReference type="InterPro" id="IPR000477">
    <property type="entry name" value="RT_dom"/>
</dbReference>
<dbReference type="EMBL" id="UZAG01002610">
    <property type="protein sequence ID" value="VDO13798.1"/>
    <property type="molecule type" value="Genomic_DNA"/>
</dbReference>
<reference evidence="4" key="1">
    <citation type="submission" date="2017-02" db="UniProtKB">
        <authorList>
            <consortium name="WormBaseParasite"/>
        </authorList>
    </citation>
    <scope>IDENTIFICATION</scope>
</reference>
<evidence type="ECO:0000259" key="1">
    <source>
        <dbReference type="PROSITE" id="PS50878"/>
    </source>
</evidence>
<accession>A0A0R3QBG2</accession>
<proteinExistence type="predicted"/>
<dbReference type="InterPro" id="IPR043502">
    <property type="entry name" value="DNA/RNA_pol_sf"/>
</dbReference>
<dbReference type="Pfam" id="PF00078">
    <property type="entry name" value="RVT_1"/>
    <property type="match status" value="1"/>
</dbReference>
<reference evidence="2 3" key="2">
    <citation type="submission" date="2018-11" db="EMBL/GenBank/DDBJ databases">
        <authorList>
            <consortium name="Pathogen Informatics"/>
        </authorList>
    </citation>
    <scope>NUCLEOTIDE SEQUENCE [LARGE SCALE GENOMIC DNA]</scope>
</reference>
<dbReference type="AlphaFoldDB" id="A0A0R3QBG2"/>